<evidence type="ECO:0000259" key="7">
    <source>
        <dbReference type="Pfam" id="PF02836"/>
    </source>
</evidence>
<dbReference type="GO" id="GO:0004553">
    <property type="term" value="F:hydrolase activity, hydrolyzing O-glycosyl compounds"/>
    <property type="evidence" value="ECO:0007669"/>
    <property type="project" value="InterPro"/>
</dbReference>
<dbReference type="InterPro" id="IPR006101">
    <property type="entry name" value="Glyco_hydro_2"/>
</dbReference>
<dbReference type="EMBL" id="RDSM01000006">
    <property type="protein sequence ID" value="RXH54090.1"/>
    <property type="molecule type" value="Genomic_DNA"/>
</dbReference>
<sequence>MTNLTRRSVIKSGIAASAGIIGPGTVFAAAESAAGAQAGKPVREPAPGEPLSPRQRLLLDFGWSFHLGNADSAAEDFSYGLPAVEGTFAKSGQIVGHNNVKNGKVSQLPRDDSGWQTVDLPHDWALDLPFVSVEGPFVSAHAAHGGKPLGRNFPKTSIGWYRRRFDVPAEDKGTRISLEFDGVFRDCFVVLNGFLLGRNFSGYSPFSFDITDFVEYGGTNLIEVRVDATLNEGWYYEGAGIYRHTWLTRTRPLHVAQWGTTVRSEIRGTGAEVTIETELQNESDAPARGPLVYTVSGPAGETAATVRGKAFEIAPWSSLTLKNAVPVAQAKLWSLDTPNLYRVFTQVESDGAIVDHDATTFGIRSIRFDPDKGFFLNGEPVKIKGTCNHQDHAGVGIAVPDAIHVERVAALKKMGSNGWRAAHNTVAAEVLDACDQLGMLVMAEARIMSSSPEGLSELERMVRRDRNHPSIVIWSLANEEHYQGNDTGARILTSMKRLCKQLDPTRPLTGAMNGGWGHGISGVVDVQGFNYWNGAAEADPAKNIDEFHRSFPTSPTIGTETANGKSARGIYATDPARGYVTGYPAGCEDCRMPAEIWWAAYDERAFLSGGFTWVGFDYRGEPKPYDRVATSSQSGILDTCGFPKDIYFYYKSWWGKDPVLHLFPHWNWAGKEGEAIDVRCYSNLESVELFVNGVSAGVKSPKRNSHLHWPVTYAPGAIEARGMRQGKVVLTARRETTGPAAQLALLPGKAAFRANGEDVVSVAVEVRDAQGRMVPTASNTIHFSLSGTGKIIGLGNGDPASHEADRPASTTSASRSAFSGQCMVFVQAAKQAGTIELSASGEGLKPTVVNITSTAETPRPAVA</sequence>
<evidence type="ECO:0000256" key="2">
    <source>
        <dbReference type="ARBA" id="ARBA00022801"/>
    </source>
</evidence>
<accession>A0A4Q0SW13</accession>
<dbReference type="Pfam" id="PF02836">
    <property type="entry name" value="Glyco_hydro_2_C"/>
    <property type="match status" value="2"/>
</dbReference>
<dbReference type="InterPro" id="IPR032311">
    <property type="entry name" value="DUF4982"/>
</dbReference>
<reference evidence="11 12" key="1">
    <citation type="submission" date="2018-11" db="EMBL/GenBank/DDBJ databases">
        <authorList>
            <person name="Mardanov A.V."/>
            <person name="Ravin N.V."/>
            <person name="Dedysh S.N."/>
        </authorList>
    </citation>
    <scope>NUCLEOTIDE SEQUENCE [LARGE SCALE GENOMIC DNA]</scope>
    <source>
        <strain evidence="11 12">AF10</strain>
    </source>
</reference>
<dbReference type="SUPFAM" id="SSF51445">
    <property type="entry name" value="(Trans)glycosidases"/>
    <property type="match status" value="1"/>
</dbReference>
<evidence type="ECO:0000259" key="10">
    <source>
        <dbReference type="Pfam" id="PF22666"/>
    </source>
</evidence>
<reference evidence="12" key="2">
    <citation type="submission" date="2019-02" db="EMBL/GenBank/DDBJ databases">
        <title>Granulicella sibirica sp. nov., a psychrotolerant acidobacterium isolated from an organic soil layer in forested tundra, West Siberia.</title>
        <authorList>
            <person name="Oshkin I.Y."/>
            <person name="Kulichevskaya I.S."/>
            <person name="Rijpstra W.I.C."/>
            <person name="Sinninghe Damste J.S."/>
            <person name="Rakitin A.L."/>
            <person name="Ravin N.V."/>
            <person name="Dedysh S.N."/>
        </authorList>
    </citation>
    <scope>NUCLEOTIDE SEQUENCE [LARGE SCALE GENOMIC DNA]</scope>
    <source>
        <strain evidence="12">AF10</strain>
    </source>
</reference>
<feature type="domain" description="Glycoside hydrolase family 2 catalytic" evidence="7">
    <location>
        <begin position="455"/>
        <end position="513"/>
    </location>
</feature>
<feature type="region of interest" description="Disordered" evidence="4">
    <location>
        <begin position="794"/>
        <end position="813"/>
    </location>
</feature>
<dbReference type="Pfam" id="PF22666">
    <property type="entry name" value="Glyco_hydro_2_N2"/>
    <property type="match status" value="1"/>
</dbReference>
<dbReference type="InterPro" id="IPR040605">
    <property type="entry name" value="Glyco_hydro2_dom5"/>
</dbReference>
<feature type="domain" description="DUF4982" evidence="8">
    <location>
        <begin position="673"/>
        <end position="729"/>
    </location>
</feature>
<dbReference type="Gene3D" id="2.60.120.260">
    <property type="entry name" value="Galactose-binding domain-like"/>
    <property type="match status" value="1"/>
</dbReference>
<dbReference type="InterPro" id="IPR017853">
    <property type="entry name" value="GH"/>
</dbReference>
<protein>
    <submittedName>
        <fullName evidence="11">Beta-galactosidase</fullName>
    </submittedName>
</protein>
<dbReference type="InterPro" id="IPR051913">
    <property type="entry name" value="GH2_Domain-Containing"/>
</dbReference>
<dbReference type="PANTHER" id="PTHR42732:SF1">
    <property type="entry name" value="BETA-MANNOSIDASE"/>
    <property type="match status" value="1"/>
</dbReference>
<dbReference type="Proteomes" id="UP000289437">
    <property type="component" value="Unassembled WGS sequence"/>
</dbReference>
<feature type="domain" description="Beta-mannosidase-like galactose-binding" evidence="10">
    <location>
        <begin position="160"/>
        <end position="235"/>
    </location>
</feature>
<evidence type="ECO:0000256" key="1">
    <source>
        <dbReference type="ARBA" id="ARBA00007401"/>
    </source>
</evidence>
<evidence type="ECO:0000313" key="12">
    <source>
        <dbReference type="Proteomes" id="UP000289437"/>
    </source>
</evidence>
<dbReference type="InterPro" id="IPR048230">
    <property type="entry name" value="GalA-like"/>
</dbReference>
<evidence type="ECO:0000259" key="8">
    <source>
        <dbReference type="Pfam" id="PF16355"/>
    </source>
</evidence>
<dbReference type="SUPFAM" id="SSF49303">
    <property type="entry name" value="beta-Galactosidase/glucuronidase domain"/>
    <property type="match status" value="1"/>
</dbReference>
<dbReference type="NCBIfam" id="NF041462">
    <property type="entry name" value="GalA"/>
    <property type="match status" value="1"/>
</dbReference>
<feature type="chain" id="PRO_5020984171" evidence="5">
    <location>
        <begin position="29"/>
        <end position="863"/>
    </location>
</feature>
<dbReference type="GO" id="GO:0005975">
    <property type="term" value="P:carbohydrate metabolic process"/>
    <property type="evidence" value="ECO:0007669"/>
    <property type="project" value="InterPro"/>
</dbReference>
<evidence type="ECO:0000256" key="3">
    <source>
        <dbReference type="ARBA" id="ARBA00023295"/>
    </source>
</evidence>
<dbReference type="InterPro" id="IPR054593">
    <property type="entry name" value="Beta-mannosidase-like_N2"/>
</dbReference>
<dbReference type="PROSITE" id="PS00608">
    <property type="entry name" value="GLYCOSYL_HYDROL_F2_2"/>
    <property type="match status" value="1"/>
</dbReference>
<feature type="signal peptide" evidence="5">
    <location>
        <begin position="1"/>
        <end position="28"/>
    </location>
</feature>
<dbReference type="InterPro" id="IPR006102">
    <property type="entry name" value="Ig-like_GH2"/>
</dbReference>
<dbReference type="InterPro" id="IPR036156">
    <property type="entry name" value="Beta-gal/glucu_dom_sf"/>
</dbReference>
<dbReference type="SUPFAM" id="SSF49785">
    <property type="entry name" value="Galactose-binding domain-like"/>
    <property type="match status" value="1"/>
</dbReference>
<dbReference type="OrthoDB" id="9762066at2"/>
<dbReference type="Gene3D" id="2.60.40.10">
    <property type="entry name" value="Immunoglobulins"/>
    <property type="match status" value="3"/>
</dbReference>
<keyword evidence="5" id="KW-0732">Signal</keyword>
<dbReference type="Pfam" id="PF18565">
    <property type="entry name" value="Glyco_hydro2_C5"/>
    <property type="match status" value="1"/>
</dbReference>
<dbReference type="PANTHER" id="PTHR42732">
    <property type="entry name" value="BETA-GALACTOSIDASE"/>
    <property type="match status" value="1"/>
</dbReference>
<dbReference type="Pfam" id="PF00703">
    <property type="entry name" value="Glyco_hydro_2"/>
    <property type="match status" value="1"/>
</dbReference>
<evidence type="ECO:0000259" key="9">
    <source>
        <dbReference type="Pfam" id="PF18565"/>
    </source>
</evidence>
<dbReference type="InterPro" id="IPR006311">
    <property type="entry name" value="TAT_signal"/>
</dbReference>
<feature type="domain" description="Glycoside hydrolase family 2 catalytic" evidence="7">
    <location>
        <begin position="371"/>
        <end position="449"/>
    </location>
</feature>
<gene>
    <name evidence="11" type="ORF">GRAN_5059</name>
</gene>
<evidence type="ECO:0000259" key="6">
    <source>
        <dbReference type="Pfam" id="PF00703"/>
    </source>
</evidence>
<dbReference type="PRINTS" id="PR00132">
    <property type="entry name" value="GLHYDRLASE2"/>
</dbReference>
<comment type="similarity">
    <text evidence="1">Belongs to the glycosyl hydrolase 2 family.</text>
</comment>
<dbReference type="InterPro" id="IPR013783">
    <property type="entry name" value="Ig-like_fold"/>
</dbReference>
<feature type="domain" description="Glycoside hydrolase family 2" evidence="9">
    <location>
        <begin position="745"/>
        <end position="849"/>
    </location>
</feature>
<dbReference type="InterPro" id="IPR023232">
    <property type="entry name" value="Glyco_hydro_2_AS"/>
</dbReference>
<keyword evidence="2" id="KW-0378">Hydrolase</keyword>
<evidence type="ECO:0000256" key="4">
    <source>
        <dbReference type="SAM" id="MobiDB-lite"/>
    </source>
</evidence>
<keyword evidence="3" id="KW-0326">Glycosidase</keyword>
<name>A0A4Q0SW13_9BACT</name>
<organism evidence="11 12">
    <name type="scientific">Granulicella sibirica</name>
    <dbReference type="NCBI Taxonomy" id="2479048"/>
    <lineage>
        <taxon>Bacteria</taxon>
        <taxon>Pseudomonadati</taxon>
        <taxon>Acidobacteriota</taxon>
        <taxon>Terriglobia</taxon>
        <taxon>Terriglobales</taxon>
        <taxon>Acidobacteriaceae</taxon>
        <taxon>Granulicella</taxon>
    </lineage>
</organism>
<dbReference type="Pfam" id="PF16355">
    <property type="entry name" value="DUF4982"/>
    <property type="match status" value="1"/>
</dbReference>
<dbReference type="InterPro" id="IPR006103">
    <property type="entry name" value="Glyco_hydro_2_cat"/>
</dbReference>
<dbReference type="InterPro" id="IPR008979">
    <property type="entry name" value="Galactose-bd-like_sf"/>
</dbReference>
<evidence type="ECO:0000256" key="5">
    <source>
        <dbReference type="SAM" id="SignalP"/>
    </source>
</evidence>
<proteinExistence type="inferred from homology"/>
<dbReference type="Gene3D" id="3.20.20.80">
    <property type="entry name" value="Glycosidases"/>
    <property type="match status" value="1"/>
</dbReference>
<comment type="caution">
    <text evidence="11">The sequence shown here is derived from an EMBL/GenBank/DDBJ whole genome shotgun (WGS) entry which is preliminary data.</text>
</comment>
<dbReference type="RefSeq" id="WP_128915632.1">
    <property type="nucleotide sequence ID" value="NZ_RDSM01000006.1"/>
</dbReference>
<feature type="domain" description="Glycoside hydrolase family 2 immunoglobulin-like beta-sandwich" evidence="6">
    <location>
        <begin position="261"/>
        <end position="364"/>
    </location>
</feature>
<dbReference type="PROSITE" id="PS51318">
    <property type="entry name" value="TAT"/>
    <property type="match status" value="1"/>
</dbReference>
<evidence type="ECO:0000313" key="11">
    <source>
        <dbReference type="EMBL" id="RXH54090.1"/>
    </source>
</evidence>
<dbReference type="AlphaFoldDB" id="A0A4Q0SW13"/>
<keyword evidence="12" id="KW-1185">Reference proteome</keyword>